<organism evidence="1 2">
    <name type="scientific">Rhodovarius crocodyli</name>
    <dbReference type="NCBI Taxonomy" id="1979269"/>
    <lineage>
        <taxon>Bacteria</taxon>
        <taxon>Pseudomonadati</taxon>
        <taxon>Pseudomonadota</taxon>
        <taxon>Alphaproteobacteria</taxon>
        <taxon>Acetobacterales</taxon>
        <taxon>Roseomonadaceae</taxon>
        <taxon>Rhodovarius</taxon>
    </lineage>
</organism>
<keyword evidence="2" id="KW-1185">Reference proteome</keyword>
<dbReference type="Proteomes" id="UP000282957">
    <property type="component" value="Unassembled WGS sequence"/>
</dbReference>
<protein>
    <submittedName>
        <fullName evidence="1">Uncharacterized protein</fullName>
    </submittedName>
</protein>
<dbReference type="OrthoDB" id="10015549at2"/>
<gene>
    <name evidence="1" type="ORF">EOD42_22330</name>
</gene>
<evidence type="ECO:0000313" key="2">
    <source>
        <dbReference type="Proteomes" id="UP000282957"/>
    </source>
</evidence>
<proteinExistence type="predicted"/>
<accession>A0A437M1D7</accession>
<dbReference type="EMBL" id="SACL01000011">
    <property type="protein sequence ID" value="RVT91395.1"/>
    <property type="molecule type" value="Genomic_DNA"/>
</dbReference>
<dbReference type="AlphaFoldDB" id="A0A437M1D7"/>
<sequence length="454" mass="49067">MCKCTPEVRTPFCSKPGCGWPAQTSAAPAAEIWDGRPERPELSRKHYVALRNPRLTREGGHLIAWEAGEGGYWWHYALGERWSPAEVAAKWRYIGPWRDPELVETAITKLQAIMDWADTVEARPQLFASGGPAGNLRGPVFDDARAVLAAMDGGLLAPALVELSGNSGGVACGFDPRPMAMAATDHDVRMLRLALKRDKDLGRSQARIPFDMLAALFARIEEDAVALQGLGKAVAREASEAFKGNVAAVSLAGLNTMDVQPLLMAVQSWDISTGRARELLRCWILGTFSPEMLPPMKDLGLAETDDPGDVLLGMRAAREADARALEVRAAEVEADLAARSQTAGKDERNGLSDLARELRAQAAAIRARGHHSPGAGQMVAAPIQVWPFHEAPEALRELSTNGGDEDWLVLIAAGTRWVEETPMWLEEGRGGFGVCCVLRFSQPDGSVVLIGCHS</sequence>
<reference evidence="1 2" key="1">
    <citation type="submission" date="2019-01" db="EMBL/GenBank/DDBJ databases">
        <authorList>
            <person name="Chen W.-M."/>
        </authorList>
    </citation>
    <scope>NUCLEOTIDE SEQUENCE [LARGE SCALE GENOMIC DNA]</scope>
    <source>
        <strain evidence="1 2">CCP-6</strain>
    </source>
</reference>
<evidence type="ECO:0000313" key="1">
    <source>
        <dbReference type="EMBL" id="RVT91395.1"/>
    </source>
</evidence>
<name>A0A437M1D7_9PROT</name>
<dbReference type="RefSeq" id="WP_127789812.1">
    <property type="nucleotide sequence ID" value="NZ_SACL01000011.1"/>
</dbReference>
<comment type="caution">
    <text evidence="1">The sequence shown here is derived from an EMBL/GenBank/DDBJ whole genome shotgun (WGS) entry which is preliminary data.</text>
</comment>